<proteinExistence type="predicted"/>
<reference evidence="11 12" key="1">
    <citation type="journal article" date="2023" name="G3 (Bethesda)">
        <title>A chromosome-length genome assembly and annotation of blackberry (Rubus argutus, cv. 'Hillquist').</title>
        <authorList>
            <person name="Bruna T."/>
            <person name="Aryal R."/>
            <person name="Dudchenko O."/>
            <person name="Sargent D.J."/>
            <person name="Mead D."/>
            <person name="Buti M."/>
            <person name="Cavallini A."/>
            <person name="Hytonen T."/>
            <person name="Andres J."/>
            <person name="Pham M."/>
            <person name="Weisz D."/>
            <person name="Mascagni F."/>
            <person name="Usai G."/>
            <person name="Natali L."/>
            <person name="Bassil N."/>
            <person name="Fernandez G.E."/>
            <person name="Lomsadze A."/>
            <person name="Armour M."/>
            <person name="Olukolu B."/>
            <person name="Poorten T."/>
            <person name="Britton C."/>
            <person name="Davik J."/>
            <person name="Ashrafi H."/>
            <person name="Aiden E.L."/>
            <person name="Borodovsky M."/>
            <person name="Worthington M."/>
        </authorList>
    </citation>
    <scope>NUCLEOTIDE SEQUENCE [LARGE SCALE GENOMIC DNA]</scope>
    <source>
        <strain evidence="11">PI 553951</strain>
    </source>
</reference>
<dbReference type="NCBIfam" id="TIGR01069">
    <property type="entry name" value="mutS2"/>
    <property type="match status" value="1"/>
</dbReference>
<dbReference type="PROSITE" id="PS50828">
    <property type="entry name" value="SMR"/>
    <property type="match status" value="1"/>
</dbReference>
<keyword evidence="8" id="KW-0238">DNA-binding</keyword>
<feature type="coiled-coil region" evidence="9">
    <location>
        <begin position="637"/>
        <end position="711"/>
    </location>
</feature>
<dbReference type="InterPro" id="IPR000432">
    <property type="entry name" value="DNA_mismatch_repair_MutS_C"/>
</dbReference>
<dbReference type="SUPFAM" id="SSF160443">
    <property type="entry name" value="SMR domain-like"/>
    <property type="match status" value="1"/>
</dbReference>
<dbReference type="Gene3D" id="3.30.1370.110">
    <property type="match status" value="1"/>
</dbReference>
<keyword evidence="4" id="KW-0255">Endonuclease</keyword>
<dbReference type="PANTHER" id="PTHR48466">
    <property type="entry name" value="OS10G0509000 PROTEIN-RELATED"/>
    <property type="match status" value="1"/>
</dbReference>
<dbReference type="SMART" id="SM00463">
    <property type="entry name" value="SMR"/>
    <property type="match status" value="1"/>
</dbReference>
<dbReference type="InterPro" id="IPR046893">
    <property type="entry name" value="MSSS"/>
</dbReference>
<organism evidence="11 12">
    <name type="scientific">Rubus argutus</name>
    <name type="common">Southern blackberry</name>
    <dbReference type="NCBI Taxonomy" id="59490"/>
    <lineage>
        <taxon>Eukaryota</taxon>
        <taxon>Viridiplantae</taxon>
        <taxon>Streptophyta</taxon>
        <taxon>Embryophyta</taxon>
        <taxon>Tracheophyta</taxon>
        <taxon>Spermatophyta</taxon>
        <taxon>Magnoliopsida</taxon>
        <taxon>eudicotyledons</taxon>
        <taxon>Gunneridae</taxon>
        <taxon>Pentapetalae</taxon>
        <taxon>rosids</taxon>
        <taxon>fabids</taxon>
        <taxon>Rosales</taxon>
        <taxon>Rosaceae</taxon>
        <taxon>Rosoideae</taxon>
        <taxon>Rosoideae incertae sedis</taxon>
        <taxon>Rubus</taxon>
    </lineage>
</organism>
<dbReference type="Pfam" id="PF00488">
    <property type="entry name" value="MutS_V"/>
    <property type="match status" value="1"/>
</dbReference>
<dbReference type="EMBL" id="JBEDUW010000003">
    <property type="protein sequence ID" value="KAK9936353.1"/>
    <property type="molecule type" value="Genomic_DNA"/>
</dbReference>
<dbReference type="InterPro" id="IPR007696">
    <property type="entry name" value="DNA_mismatch_repair_MutS_core"/>
</dbReference>
<keyword evidence="3" id="KW-0547">Nucleotide-binding</keyword>
<dbReference type="GO" id="GO:0019843">
    <property type="term" value="F:rRNA binding"/>
    <property type="evidence" value="ECO:0007669"/>
    <property type="project" value="UniProtKB-KW"/>
</dbReference>
<keyword evidence="7" id="KW-0694">RNA-binding</keyword>
<dbReference type="PROSITE" id="PS00486">
    <property type="entry name" value="DNA_MISMATCH_REPAIR_2"/>
    <property type="match status" value="1"/>
</dbReference>
<feature type="domain" description="Smr" evidence="10">
    <location>
        <begin position="848"/>
        <end position="919"/>
    </location>
</feature>
<evidence type="ECO:0000256" key="6">
    <source>
        <dbReference type="ARBA" id="ARBA00022840"/>
    </source>
</evidence>
<evidence type="ECO:0000256" key="4">
    <source>
        <dbReference type="ARBA" id="ARBA00022759"/>
    </source>
</evidence>
<accession>A0AAW1XHG7</accession>
<keyword evidence="12" id="KW-1185">Reference proteome</keyword>
<dbReference type="GO" id="GO:0140664">
    <property type="term" value="F:ATP-dependent DNA damage sensor activity"/>
    <property type="evidence" value="ECO:0007669"/>
    <property type="project" value="InterPro"/>
</dbReference>
<keyword evidence="5" id="KW-0378">Hydrolase</keyword>
<evidence type="ECO:0000256" key="5">
    <source>
        <dbReference type="ARBA" id="ARBA00022801"/>
    </source>
</evidence>
<dbReference type="InterPro" id="IPR002625">
    <property type="entry name" value="Smr_dom"/>
</dbReference>
<dbReference type="InterPro" id="IPR045076">
    <property type="entry name" value="MutS"/>
</dbReference>
<dbReference type="GO" id="GO:0030983">
    <property type="term" value="F:mismatched DNA binding"/>
    <property type="evidence" value="ECO:0007669"/>
    <property type="project" value="InterPro"/>
</dbReference>
<dbReference type="SMART" id="SM00533">
    <property type="entry name" value="MUTSd"/>
    <property type="match status" value="1"/>
</dbReference>
<sequence length="919" mass="100653">MLSSPSPLKLSSNLFFIAVPKSSILFAKPTVVTNFSLSDSPESNFNQLTLARSLQSETLDILEWASVCRQLSALASTSMGVSAAHKAQIPFGKSKEESQKLLNQTAAAVDAVATIGSPPSDFQSIEDISEIVNAAVLGKLLTINELCSVRRTLIAAKALFQKLEDLASKADSNRYLPLLEVLEDCDFLVKLERTIGLCIDCNLSVILDTASEDLEIIRSEKKRNMEKLEALLKEMSSKIFKAGGIDSPLVTKRRARMCVGVRARYKYLVPDGVVLDASSSGATYFMEPNEAVELNNMEVRLSNAEKAEEIGILSFLTSEIAKSEVKIVYLLDKIVELDLAFARAAYARWMNGACPIFSSKDLNSGGAELAISVDIEGIQHPLLLESSLKSLSDSRAPSSRSALSSNDGNDVKIVCGSLYSGVSDFPVPIDVKIGCGTRVVVISGPNTGGKTASMKTLGLASLMSKAGMYLPAKNHPKLPWFDLVLADIGDQQSLEQSLSTFSGHISRICNILKVASKESLILIDEIGSGTDPSEGVALSTSILQYLKDRVNLAVVTTHYADLSLLKEKDHQFENAAMEFSSETLQPTYRVLWGSIGNSNALSIAKAIGFNQQIIERAQNWVERLKPEKQKERKGLLYRSLIEERNRLEAQAKMAASLHSETRDIYHEIRDEAEDLDMRKRALMAKETLKVREEVKTAKSQLEIVLQEFDNRLKTAGVDQLNLLIRKSEAAVASIIEAYSPDDGFFVNEISKTSYTPQFGEQVYLKGLGDKIATVVEAPGDDETVLVQYGNIKVRLKNNEIRAIPSTDKNAATSSVPPLTQRVWRSRAGESKDGEVSYSPAVQTSKNTVDLRGMRVEEASYHLDMAIAARESQSVLFVVHGMGTGAVKERALEILKKHPRVAKYEAESPMNYGCTVAFIK</sequence>
<evidence type="ECO:0000256" key="7">
    <source>
        <dbReference type="ARBA" id="ARBA00022884"/>
    </source>
</evidence>
<dbReference type="GO" id="GO:0016887">
    <property type="term" value="F:ATP hydrolysis activity"/>
    <property type="evidence" value="ECO:0007669"/>
    <property type="project" value="InterPro"/>
</dbReference>
<evidence type="ECO:0000256" key="8">
    <source>
        <dbReference type="ARBA" id="ARBA00023125"/>
    </source>
</evidence>
<keyword evidence="2" id="KW-0699">rRNA-binding</keyword>
<evidence type="ECO:0000259" key="10">
    <source>
        <dbReference type="PROSITE" id="PS50828"/>
    </source>
</evidence>
<dbReference type="InterPro" id="IPR027417">
    <property type="entry name" value="P-loop_NTPase"/>
</dbReference>
<keyword evidence="1" id="KW-0540">Nuclease</keyword>
<evidence type="ECO:0000256" key="1">
    <source>
        <dbReference type="ARBA" id="ARBA00022722"/>
    </source>
</evidence>
<dbReference type="SUPFAM" id="SSF48334">
    <property type="entry name" value="DNA repair protein MutS, domain III"/>
    <property type="match status" value="1"/>
</dbReference>
<dbReference type="InterPro" id="IPR036187">
    <property type="entry name" value="DNA_mismatch_repair_MutS_sf"/>
</dbReference>
<dbReference type="SMART" id="SM00534">
    <property type="entry name" value="MUTSac"/>
    <property type="match status" value="1"/>
</dbReference>
<gene>
    <name evidence="11" type="ORF">M0R45_013199</name>
</gene>
<dbReference type="SUPFAM" id="SSF52540">
    <property type="entry name" value="P-loop containing nucleoside triphosphate hydrolases"/>
    <property type="match status" value="1"/>
</dbReference>
<evidence type="ECO:0000313" key="12">
    <source>
        <dbReference type="Proteomes" id="UP001457282"/>
    </source>
</evidence>
<keyword evidence="6" id="KW-0067">ATP-binding</keyword>
<dbReference type="InterPro" id="IPR036063">
    <property type="entry name" value="Smr_dom_sf"/>
</dbReference>
<evidence type="ECO:0000256" key="2">
    <source>
        <dbReference type="ARBA" id="ARBA00022730"/>
    </source>
</evidence>
<protein>
    <recommendedName>
        <fullName evidence="10">Smr domain-containing protein</fullName>
    </recommendedName>
</protein>
<evidence type="ECO:0000256" key="3">
    <source>
        <dbReference type="ARBA" id="ARBA00022741"/>
    </source>
</evidence>
<dbReference type="Pfam" id="PF20297">
    <property type="entry name" value="MSSS"/>
    <property type="match status" value="1"/>
</dbReference>
<dbReference type="FunFam" id="3.40.50.300:FF:001814">
    <property type="entry name" value="DNA mismatch repair protein MutS type 2"/>
    <property type="match status" value="1"/>
</dbReference>
<dbReference type="Gene3D" id="3.40.50.300">
    <property type="entry name" value="P-loop containing nucleotide triphosphate hydrolases"/>
    <property type="match status" value="1"/>
</dbReference>
<dbReference type="GO" id="GO:0005524">
    <property type="term" value="F:ATP binding"/>
    <property type="evidence" value="ECO:0007669"/>
    <property type="project" value="UniProtKB-KW"/>
</dbReference>
<dbReference type="PANTHER" id="PTHR48466:SF1">
    <property type="entry name" value="SMR DOMAIN-CONTAINING PROTEIN"/>
    <property type="match status" value="1"/>
</dbReference>
<keyword evidence="9" id="KW-0175">Coiled coil</keyword>
<evidence type="ECO:0000256" key="9">
    <source>
        <dbReference type="SAM" id="Coils"/>
    </source>
</evidence>
<feature type="coiled-coil region" evidence="9">
    <location>
        <begin position="211"/>
        <end position="238"/>
    </location>
</feature>
<dbReference type="GO" id="GO:0006298">
    <property type="term" value="P:mismatch repair"/>
    <property type="evidence" value="ECO:0007669"/>
    <property type="project" value="InterPro"/>
</dbReference>
<comment type="caution">
    <text evidence="11">The sequence shown here is derived from an EMBL/GenBank/DDBJ whole genome shotgun (WGS) entry which is preliminary data.</text>
</comment>
<dbReference type="PIRSF" id="PIRSF005814">
    <property type="entry name" value="MutS_YshD"/>
    <property type="match status" value="1"/>
</dbReference>
<dbReference type="FunFam" id="3.30.1370.110:FF:000004">
    <property type="entry name" value="Endonuclease MutS2"/>
    <property type="match status" value="1"/>
</dbReference>
<dbReference type="GO" id="GO:0045910">
    <property type="term" value="P:negative regulation of DNA recombination"/>
    <property type="evidence" value="ECO:0007669"/>
    <property type="project" value="InterPro"/>
</dbReference>
<evidence type="ECO:0000313" key="11">
    <source>
        <dbReference type="EMBL" id="KAK9936353.1"/>
    </source>
</evidence>
<dbReference type="Proteomes" id="UP001457282">
    <property type="component" value="Unassembled WGS sequence"/>
</dbReference>
<name>A0AAW1XHG7_RUBAR</name>
<dbReference type="AlphaFoldDB" id="A0AAW1XHG7"/>
<dbReference type="Pfam" id="PF01713">
    <property type="entry name" value="Smr"/>
    <property type="match status" value="1"/>
</dbReference>
<dbReference type="InterPro" id="IPR005747">
    <property type="entry name" value="MutS2"/>
</dbReference>
<dbReference type="GO" id="GO:0004519">
    <property type="term" value="F:endonuclease activity"/>
    <property type="evidence" value="ECO:0007669"/>
    <property type="project" value="UniProtKB-KW"/>
</dbReference>